<dbReference type="GO" id="GO:0004222">
    <property type="term" value="F:metalloendopeptidase activity"/>
    <property type="evidence" value="ECO:0007669"/>
    <property type="project" value="InterPro"/>
</dbReference>
<keyword evidence="12" id="KW-1185">Reference proteome</keyword>
<proteinExistence type="inferred from homology"/>
<dbReference type="Proteomes" id="UP000095280">
    <property type="component" value="Unplaced"/>
</dbReference>
<protein>
    <submittedName>
        <fullName evidence="13">Neprilysin</fullName>
    </submittedName>
</protein>
<comment type="cofactor">
    <cofactor evidence="1">
        <name>Zn(2+)</name>
        <dbReference type="ChEBI" id="CHEBI:29105"/>
    </cofactor>
</comment>
<keyword evidence="9" id="KW-1133">Transmembrane helix</keyword>
<dbReference type="Gene3D" id="3.40.390.10">
    <property type="entry name" value="Collagenase (Catalytic Domain)"/>
    <property type="match status" value="2"/>
</dbReference>
<keyword evidence="6" id="KW-0862">Zinc</keyword>
<evidence type="ECO:0000256" key="8">
    <source>
        <dbReference type="SAM" id="MobiDB-lite"/>
    </source>
</evidence>
<keyword evidence="5" id="KW-0378">Hydrolase</keyword>
<evidence type="ECO:0000256" key="4">
    <source>
        <dbReference type="ARBA" id="ARBA00022723"/>
    </source>
</evidence>
<dbReference type="WBParaSite" id="maker-uti_cns_0013358-snap-gene-0.2-mRNA-1">
    <property type="protein sequence ID" value="maker-uti_cns_0013358-snap-gene-0.2-mRNA-1"/>
    <property type="gene ID" value="maker-uti_cns_0013358-snap-gene-0.2"/>
</dbReference>
<evidence type="ECO:0000313" key="13">
    <source>
        <dbReference type="WBParaSite" id="maker-uti_cns_0013358-snap-gene-0.2-mRNA-1"/>
    </source>
</evidence>
<accession>A0A1I8IK96</accession>
<dbReference type="InterPro" id="IPR000718">
    <property type="entry name" value="Peptidase_M13"/>
</dbReference>
<evidence type="ECO:0000259" key="10">
    <source>
        <dbReference type="Pfam" id="PF01431"/>
    </source>
</evidence>
<keyword evidence="9" id="KW-0812">Transmembrane</keyword>
<feature type="domain" description="Peptidase M13 C-terminal" evidence="10">
    <location>
        <begin position="1136"/>
        <end position="1219"/>
    </location>
</feature>
<dbReference type="PRINTS" id="PR00786">
    <property type="entry name" value="NEPRILYSIN"/>
</dbReference>
<feature type="transmembrane region" description="Helical" evidence="9">
    <location>
        <begin position="1824"/>
        <end position="1847"/>
    </location>
</feature>
<dbReference type="InterPro" id="IPR042089">
    <property type="entry name" value="Peptidase_M13_dom_2"/>
</dbReference>
<dbReference type="GO" id="GO:0005886">
    <property type="term" value="C:plasma membrane"/>
    <property type="evidence" value="ECO:0007669"/>
    <property type="project" value="TreeGrafter"/>
</dbReference>
<name>A0A1I8IK96_9PLAT</name>
<evidence type="ECO:0000313" key="12">
    <source>
        <dbReference type="Proteomes" id="UP000095280"/>
    </source>
</evidence>
<dbReference type="Pfam" id="PF01431">
    <property type="entry name" value="Peptidase_M13"/>
    <property type="match status" value="2"/>
</dbReference>
<sequence>LTLGPLVAVQPRQVTRPGDSDQPGTRRHKGRPEAAQGPQAAAVQPILGARPRFQRRPDGSLGSHVTLGVRVHRMHNPVGRPVPHQLIVADVAEVDVPAGVEVGAGWVAAVAGVHCEGQALADAQHGEVQLRAQAAAVLGEGLQRLQGVGLAGQLGQLVQDTAGNADLHSAHLSMASTGGSQSCSPDISARSSRTWKAAGRQQRKKAVSNRRGEDRVEGVSQFDHSYRLCRSGHRPRMLNRRRNSRPSCFTADCGRACLCKLRRLSRQAVGAGVPGGEAAPAVGAEQRQPIGARVYAGVKRAAGKNARVSEERALGGALEQQHAETLEAQTFQWCTTVSGLVMKYVRSNLDEDSEIGGSSSGIAGSGAGAIGTAGEAFQNVPTVTVPRPRASRLQRLRNYFRQRNYLEKFLFIAVCVLTILVLLLAAFLYRVTCPAPQHSFEVQYRKEVVPGPPAKGRNLSMVCLDPECISLSARILSYMNEAANPCEDFYEFACGSFRKRVAIRRARSGLQAEANEILLRSILGRRAADRNFPKDTNPPMPEPRTLTVVNHLCQLNFRARPRSMGLLGLRRLLELVATGFGSFGTGFGHVIRLYASCMIRDVSAREASGVQPVTNMIGIPAVIWSLGCHDIWDHRPLFPHCRIALPRLRTLTGRARPLGGALRQRGPPVRLLQRRPGKPGFLLAHTESLPFFTVDVEPDNSNSSRHVLCFGQARTILGVRENYVGNGSATNLAALSEALLSVAQLFNFNLTQSNVTDLIDLEKQIAQISLPESERRDSTKIITSTVRYLMDNVGCSSLQPLFDLTYSNLTQVNWLDFLARYASNVSYHITPDTPVNIRDENYLRQLCPLLQRLAADPQKKLTVNNYLLIRSVWIFLSVLNKEAAAIPRKLHHITDGVHGSPNPWALCVRSVSGMFGFGLGKLYVDQHFDDESKLAVNSMINDVKAAFNRSLQEAAWMDATTRRLAMAKLVGIRNLVGYPDYFGNETAMREEFGSFRFASGEYFNNLLKIQRLGHVKSIAKLAEPVKVEFEMTPQSINAYYSPSSNVIAFPAGILQRPFYQAQFPPYISYGAIGAVIGHEVTHGFDDDGKNFDRNGNQRQWWSNRTAQSFKEAAACIAKQYEDFVVDGDVRVPGQLAYKDRANLLPEPLLPNLNERFTKEQLLFIAYSQTWCELETKESVRQSAKVDPHPPGKMRVWGPISNNHDFGGVFKCPAGARMNPLVRQNGQSQQVAGVQVEQHGLAVGTAAEYAVGQVRHGLHGPVDLAVHGDPHCSSAHLGGVASAFGVAVGVRCRAKTAVRVAAIAFDVELDAEVLEVAVAAETLDQPARPLRSRLPSSEKSMKQPRGANSAAMEWRRARQHRTASRRVEARTFKIKSKAQVVIKKPRKLAVHLIAAQLLDPAAGDRLALLPVVLKAATVQRPRHHRLLLLLPAVAAEVLGRQSGWHRHGAEDFNWIFGFNRVFARDSWSNFRISCWCFSCRILRDGGACLLASLTSARLPSFSCSSAFSERSSAISRCLSSSTVFNESISSGRSFGLKQARVLELGQGAAGSRATVAMRTASRLPESSASSRLSCRFCLPAALLSMSTTGPWLQQQLVACVWSHLENRLTERLAFISSNRRDMSLMRASWCRSSSGEGENPLPSELSLLLFDRRLVLLAQRLQLEVGIGGSSCSPRCAADSRRSASSLAAATAASAASAACAAASRIAAASASAAASAADAAKASDWARSRSCSASSSSCPLQQPQLSRLRLLELRCHGDGHGLQPQTQPAGLRAHRLQSPPAADQRVTEPPSFTLHLFDFCRSFKSLLGQAALQLLLSCQQLLPLLLQLLQLLLFLLQLLTLLSLLLLQLLQLLLLLLKLLLLFLLLLLQLLQLLLGRRWGLDRPLPPEDVAAAADLPAIDAAAGCEGRPRAATFEAAVEGFRCLAAAAEAVD</sequence>
<dbReference type="GO" id="GO:0046872">
    <property type="term" value="F:metal ion binding"/>
    <property type="evidence" value="ECO:0007669"/>
    <property type="project" value="UniProtKB-KW"/>
</dbReference>
<keyword evidence="4" id="KW-0479">Metal-binding</keyword>
<dbReference type="InterPro" id="IPR024079">
    <property type="entry name" value="MetalloPept_cat_dom_sf"/>
</dbReference>
<feature type="region of interest" description="Disordered" evidence="8">
    <location>
        <begin position="10"/>
        <end position="43"/>
    </location>
</feature>
<dbReference type="Pfam" id="PF05649">
    <property type="entry name" value="Peptidase_M13_N"/>
    <property type="match status" value="1"/>
</dbReference>
<feature type="domain" description="Peptidase M13 C-terminal" evidence="10">
    <location>
        <begin position="1037"/>
        <end position="1125"/>
    </location>
</feature>
<dbReference type="InterPro" id="IPR008753">
    <property type="entry name" value="Peptidase_M13_N"/>
</dbReference>
<evidence type="ECO:0000256" key="7">
    <source>
        <dbReference type="ARBA" id="ARBA00023049"/>
    </source>
</evidence>
<evidence type="ECO:0000256" key="5">
    <source>
        <dbReference type="ARBA" id="ARBA00022801"/>
    </source>
</evidence>
<evidence type="ECO:0000256" key="6">
    <source>
        <dbReference type="ARBA" id="ARBA00022833"/>
    </source>
</evidence>
<feature type="transmembrane region" description="Helical" evidence="9">
    <location>
        <begin position="1854"/>
        <end position="1875"/>
    </location>
</feature>
<feature type="region of interest" description="Disordered" evidence="8">
    <location>
        <begin position="1328"/>
        <end position="1353"/>
    </location>
</feature>
<evidence type="ECO:0000259" key="11">
    <source>
        <dbReference type="Pfam" id="PF05649"/>
    </source>
</evidence>
<keyword evidence="7" id="KW-0482">Metalloprotease</keyword>
<keyword evidence="9" id="KW-0472">Membrane</keyword>
<feature type="compositionally biased region" description="Polar residues" evidence="8">
    <location>
        <begin position="174"/>
        <end position="194"/>
    </location>
</feature>
<evidence type="ECO:0000256" key="1">
    <source>
        <dbReference type="ARBA" id="ARBA00001947"/>
    </source>
</evidence>
<evidence type="ECO:0000256" key="3">
    <source>
        <dbReference type="ARBA" id="ARBA00022670"/>
    </source>
</evidence>
<dbReference type="InterPro" id="IPR018497">
    <property type="entry name" value="Peptidase_M13_C"/>
</dbReference>
<dbReference type="PANTHER" id="PTHR11733">
    <property type="entry name" value="ZINC METALLOPROTEASE FAMILY M13 NEPRILYSIN-RELATED"/>
    <property type="match status" value="1"/>
</dbReference>
<reference evidence="13" key="1">
    <citation type="submission" date="2016-11" db="UniProtKB">
        <authorList>
            <consortium name="WormBaseParasite"/>
        </authorList>
    </citation>
    <scope>IDENTIFICATION</scope>
</reference>
<feature type="compositionally biased region" description="Low complexity" evidence="8">
    <location>
        <begin position="33"/>
        <end position="43"/>
    </location>
</feature>
<dbReference type="CDD" id="cd08662">
    <property type="entry name" value="M13"/>
    <property type="match status" value="1"/>
</dbReference>
<dbReference type="PROSITE" id="PS51885">
    <property type="entry name" value="NEPRILYSIN"/>
    <property type="match status" value="1"/>
</dbReference>
<evidence type="ECO:0000256" key="2">
    <source>
        <dbReference type="ARBA" id="ARBA00007357"/>
    </source>
</evidence>
<dbReference type="Gene3D" id="1.10.1380.10">
    <property type="entry name" value="Neutral endopeptidase , domain2"/>
    <property type="match status" value="1"/>
</dbReference>
<organism evidence="12 13">
    <name type="scientific">Macrostomum lignano</name>
    <dbReference type="NCBI Taxonomy" id="282301"/>
    <lineage>
        <taxon>Eukaryota</taxon>
        <taxon>Metazoa</taxon>
        <taxon>Spiralia</taxon>
        <taxon>Lophotrochozoa</taxon>
        <taxon>Platyhelminthes</taxon>
        <taxon>Rhabditophora</taxon>
        <taxon>Macrostomorpha</taxon>
        <taxon>Macrostomida</taxon>
        <taxon>Macrostomidae</taxon>
        <taxon>Macrostomum</taxon>
    </lineage>
</organism>
<dbReference type="GO" id="GO:0016485">
    <property type="term" value="P:protein processing"/>
    <property type="evidence" value="ECO:0007669"/>
    <property type="project" value="TreeGrafter"/>
</dbReference>
<dbReference type="PANTHER" id="PTHR11733:SF167">
    <property type="entry name" value="FI17812P1-RELATED"/>
    <property type="match status" value="1"/>
</dbReference>
<dbReference type="SUPFAM" id="SSF55486">
    <property type="entry name" value="Metalloproteases ('zincins'), catalytic domain"/>
    <property type="match status" value="1"/>
</dbReference>
<feature type="region of interest" description="Disordered" evidence="8">
    <location>
        <begin position="174"/>
        <end position="216"/>
    </location>
</feature>
<feature type="transmembrane region" description="Helical" evidence="9">
    <location>
        <begin position="409"/>
        <end position="429"/>
    </location>
</feature>
<feature type="domain" description="Peptidase M13 N-terminal" evidence="11">
    <location>
        <begin position="688"/>
        <end position="979"/>
    </location>
</feature>
<evidence type="ECO:0000256" key="9">
    <source>
        <dbReference type="SAM" id="Phobius"/>
    </source>
</evidence>
<comment type="similarity">
    <text evidence="2">Belongs to the peptidase M13 family.</text>
</comment>
<keyword evidence="3" id="KW-0645">Protease</keyword>